<organism evidence="1">
    <name type="scientific">Aphanomyces astaci</name>
    <name type="common">Crayfish plague agent</name>
    <dbReference type="NCBI Taxonomy" id="112090"/>
    <lineage>
        <taxon>Eukaryota</taxon>
        <taxon>Sar</taxon>
        <taxon>Stramenopiles</taxon>
        <taxon>Oomycota</taxon>
        <taxon>Saprolegniomycetes</taxon>
        <taxon>Saprolegniales</taxon>
        <taxon>Verrucalvaceae</taxon>
        <taxon>Aphanomyces</taxon>
    </lineage>
</organism>
<dbReference type="RefSeq" id="XP_009828863.1">
    <property type="nucleotide sequence ID" value="XM_009830561.1"/>
</dbReference>
<dbReference type="AlphaFoldDB" id="W4GS28"/>
<proteinExistence type="predicted"/>
<dbReference type="GeneID" id="20807626"/>
<reference evidence="1" key="1">
    <citation type="submission" date="2013-12" db="EMBL/GenBank/DDBJ databases">
        <title>The Genome Sequence of Aphanomyces astaci APO3.</title>
        <authorList>
            <consortium name="The Broad Institute Genomics Platform"/>
            <person name="Russ C."/>
            <person name="Tyler B."/>
            <person name="van West P."/>
            <person name="Dieguez-Uribeondo J."/>
            <person name="Young S.K."/>
            <person name="Zeng Q."/>
            <person name="Gargeya S."/>
            <person name="Fitzgerald M."/>
            <person name="Abouelleil A."/>
            <person name="Alvarado L."/>
            <person name="Chapman S.B."/>
            <person name="Gainer-Dewar J."/>
            <person name="Goldberg J."/>
            <person name="Griggs A."/>
            <person name="Gujja S."/>
            <person name="Hansen M."/>
            <person name="Howarth C."/>
            <person name="Imamovic A."/>
            <person name="Ireland A."/>
            <person name="Larimer J."/>
            <person name="McCowan C."/>
            <person name="Murphy C."/>
            <person name="Pearson M."/>
            <person name="Poon T.W."/>
            <person name="Priest M."/>
            <person name="Roberts A."/>
            <person name="Saif S."/>
            <person name="Shea T."/>
            <person name="Sykes S."/>
            <person name="Wortman J."/>
            <person name="Nusbaum C."/>
            <person name="Birren B."/>
        </authorList>
    </citation>
    <scope>NUCLEOTIDE SEQUENCE [LARGE SCALE GENOMIC DNA]</scope>
    <source>
        <strain evidence="1">APO3</strain>
    </source>
</reference>
<dbReference type="VEuPathDB" id="FungiDB:H257_05630"/>
<evidence type="ECO:0000313" key="1">
    <source>
        <dbReference type="EMBL" id="ETV82126.1"/>
    </source>
</evidence>
<sequence>MKVNGDNAYKIPHMAKVKKSRQGSLPRNVVCPREVYDMARASLAGVDTAAVVRACASELEMAASLNELSFELECIALNSESSDDVMSVLNDIGIEPISIDE</sequence>
<dbReference type="EMBL" id="KI913123">
    <property type="protein sequence ID" value="ETV82126.1"/>
    <property type="molecule type" value="Genomic_DNA"/>
</dbReference>
<name>W4GS28_APHAT</name>
<gene>
    <name evidence="1" type="ORF">H257_05630</name>
</gene>
<protein>
    <submittedName>
        <fullName evidence="1">Uncharacterized protein</fullName>
    </submittedName>
</protein>
<accession>W4GS28</accession>